<feature type="region of interest" description="Disordered" evidence="1">
    <location>
        <begin position="137"/>
        <end position="165"/>
    </location>
</feature>
<dbReference type="NCBIfam" id="NF047384">
    <property type="entry name" value="BspC_dom"/>
    <property type="match status" value="1"/>
</dbReference>
<comment type="caution">
    <text evidence="3">The sequence shown here is derived from an EMBL/GenBank/DDBJ whole genome shotgun (WGS) entry which is preliminary data.</text>
</comment>
<feature type="chain" id="PRO_5040399720" evidence="2">
    <location>
        <begin position="26"/>
        <end position="165"/>
    </location>
</feature>
<name>A0A9P6RMD8_9FUNG</name>
<keyword evidence="2" id="KW-0732">Signal</keyword>
<sequence length="165" mass="18652">MRQLMQIVVLLVSWMMLLLPLPSHADWHVGRLDLVKQFIAEQQAAPLVADCAAHARFVATTLPLYTRIEFPDGALDTGQASILPWNQAFGNAKQRVKVDTMVLISGVGYRKPERSKPDVLQFRCGYSANQLMAFDYNEPKPAPAKRRTLRRVNRPSQKQIKPSAR</sequence>
<dbReference type="EMBL" id="JAAAIN010000015">
    <property type="protein sequence ID" value="KAG0322954.1"/>
    <property type="molecule type" value="Genomic_DNA"/>
</dbReference>
<proteinExistence type="predicted"/>
<feature type="compositionally biased region" description="Basic residues" evidence="1">
    <location>
        <begin position="143"/>
        <end position="153"/>
    </location>
</feature>
<dbReference type="OrthoDB" id="10289016at2759"/>
<accession>A0A9P6RMD8</accession>
<dbReference type="Proteomes" id="UP000823405">
    <property type="component" value="Unassembled WGS sequence"/>
</dbReference>
<feature type="signal peptide" evidence="2">
    <location>
        <begin position="1"/>
        <end position="25"/>
    </location>
</feature>
<feature type="compositionally biased region" description="Polar residues" evidence="1">
    <location>
        <begin position="154"/>
        <end position="165"/>
    </location>
</feature>
<evidence type="ECO:0000256" key="2">
    <source>
        <dbReference type="SAM" id="SignalP"/>
    </source>
</evidence>
<gene>
    <name evidence="3" type="ORF">BGZ97_002297</name>
</gene>
<evidence type="ECO:0000313" key="3">
    <source>
        <dbReference type="EMBL" id="KAG0322954.1"/>
    </source>
</evidence>
<dbReference type="AlphaFoldDB" id="A0A9P6RMD8"/>
<dbReference type="InterPro" id="IPR059225">
    <property type="entry name" value="BspC"/>
</dbReference>
<protein>
    <submittedName>
        <fullName evidence="3">Uncharacterized protein</fullName>
    </submittedName>
</protein>
<organism evidence="3 4">
    <name type="scientific">Linnemannia gamsii</name>
    <dbReference type="NCBI Taxonomy" id="64522"/>
    <lineage>
        <taxon>Eukaryota</taxon>
        <taxon>Fungi</taxon>
        <taxon>Fungi incertae sedis</taxon>
        <taxon>Mucoromycota</taxon>
        <taxon>Mortierellomycotina</taxon>
        <taxon>Mortierellomycetes</taxon>
        <taxon>Mortierellales</taxon>
        <taxon>Mortierellaceae</taxon>
        <taxon>Linnemannia</taxon>
    </lineage>
</organism>
<evidence type="ECO:0000313" key="4">
    <source>
        <dbReference type="Proteomes" id="UP000823405"/>
    </source>
</evidence>
<evidence type="ECO:0000256" key="1">
    <source>
        <dbReference type="SAM" id="MobiDB-lite"/>
    </source>
</evidence>
<keyword evidence="4" id="KW-1185">Reference proteome</keyword>
<reference evidence="3" key="1">
    <citation type="journal article" date="2020" name="Fungal Divers.">
        <title>Resolving the Mortierellaceae phylogeny through synthesis of multi-gene phylogenetics and phylogenomics.</title>
        <authorList>
            <person name="Vandepol N."/>
            <person name="Liber J."/>
            <person name="Desiro A."/>
            <person name="Na H."/>
            <person name="Kennedy M."/>
            <person name="Barry K."/>
            <person name="Grigoriev I.V."/>
            <person name="Miller A.N."/>
            <person name="O'Donnell K."/>
            <person name="Stajich J.E."/>
            <person name="Bonito G."/>
        </authorList>
    </citation>
    <scope>NUCLEOTIDE SEQUENCE</scope>
    <source>
        <strain evidence="3">NVP60</strain>
    </source>
</reference>